<evidence type="ECO:0000313" key="3">
    <source>
        <dbReference type="EMBL" id="CRI41203.1"/>
    </source>
</evidence>
<sequence length="46" mass="5154">MLRKISTSFNLANLSRTESYTKLGAFVAPRFLLTALLSLLNRIPKS</sequence>
<evidence type="ECO:0000313" key="8">
    <source>
        <dbReference type="EMBL" id="CRI49092.1"/>
    </source>
</evidence>
<dbReference type="EMBL" id="LN847250">
    <property type="protein sequence ID" value="CRI52480.1"/>
    <property type="molecule type" value="Genomic_DNA"/>
</dbReference>
<dbReference type="EMBL" id="LN847008">
    <property type="protein sequence ID" value="CRI41203.1"/>
    <property type="molecule type" value="Genomic_DNA"/>
</dbReference>
<evidence type="ECO:0000313" key="7">
    <source>
        <dbReference type="EMBL" id="CRI46798.1"/>
    </source>
</evidence>
<reference evidence="2" key="1">
    <citation type="submission" date="2015-05" db="EMBL/GenBank/DDBJ databases">
        <authorList>
            <person name="Rattei Thomas"/>
        </authorList>
    </citation>
    <scope>NUCLEOTIDE SEQUENCE</scope>
    <source>
        <strain evidence="1">CV15</strain>
        <strain evidence="2">CWL029c</strain>
        <strain evidence="4">DC9</strain>
        <strain evidence="3">GiD</strain>
        <strain evidence="5">H12</strain>
        <strain evidence="6">MUL2216</strain>
        <strain evidence="7">Panola</strain>
        <strain evidence="9">PB1</strain>
        <strain evidence="8">U1271</strain>
        <strain evidence="10">UZG1</strain>
        <strain evidence="11">Wien2</strain>
        <strain evidence="12">YK41</strain>
    </source>
</reference>
<evidence type="ECO:0000313" key="2">
    <source>
        <dbReference type="EMBL" id="CRI40073.1"/>
    </source>
</evidence>
<accession>A0A0F7WS00</accession>
<name>A0A0F7WS00_CHLPN</name>
<evidence type="ECO:0000313" key="9">
    <source>
        <dbReference type="EMBL" id="CRI50223.1"/>
    </source>
</evidence>
<dbReference type="PATRIC" id="fig|83558.13.peg.210"/>
<evidence type="ECO:0000313" key="4">
    <source>
        <dbReference type="EMBL" id="CRI42322.1"/>
    </source>
</evidence>
<dbReference type="EMBL" id="LN847245">
    <property type="protein sequence ID" value="CRI51348.1"/>
    <property type="molecule type" value="Genomic_DNA"/>
</dbReference>
<dbReference type="EMBL" id="LN846998">
    <property type="protein sequence ID" value="CRI37807.1"/>
    <property type="molecule type" value="Genomic_DNA"/>
</dbReference>
<evidence type="ECO:0000313" key="12">
    <source>
        <dbReference type="EMBL" id="CRI72840.1"/>
    </source>
</evidence>
<organism evidence="2">
    <name type="scientific">Chlamydia pneumoniae</name>
    <name type="common">Chlamydophila pneumoniae</name>
    <dbReference type="NCBI Taxonomy" id="83558"/>
    <lineage>
        <taxon>Bacteria</taxon>
        <taxon>Pseudomonadati</taxon>
        <taxon>Chlamydiota</taxon>
        <taxon>Chlamydiia</taxon>
        <taxon>Chlamydiales</taxon>
        <taxon>Chlamydiaceae</taxon>
        <taxon>Chlamydia/Chlamydophila group</taxon>
        <taxon>Chlamydia</taxon>
    </lineage>
</organism>
<dbReference type="EMBL" id="LN847225">
    <property type="protein sequence ID" value="CRI45669.1"/>
    <property type="molecule type" value="Genomic_DNA"/>
</dbReference>
<evidence type="ECO:0000313" key="11">
    <source>
        <dbReference type="EMBL" id="CRI52480.1"/>
    </source>
</evidence>
<dbReference type="EMBL" id="LN847231">
    <property type="protein sequence ID" value="CRI46798.1"/>
    <property type="molecule type" value="Genomic_DNA"/>
</dbReference>
<evidence type="ECO:0000313" key="1">
    <source>
        <dbReference type="EMBL" id="CRI37807.1"/>
    </source>
</evidence>
<proteinExistence type="predicted"/>
<dbReference type="EMBL" id="LN847003">
    <property type="protein sequence ID" value="CRI40073.1"/>
    <property type="molecule type" value="Genomic_DNA"/>
</dbReference>
<protein>
    <submittedName>
        <fullName evidence="2">Uncharacterized protein</fullName>
    </submittedName>
</protein>
<gene>
    <name evidence="1" type="ORF">BN1224_CV15_B_01300</name>
    <name evidence="4" type="ORF">BN1224_DC9_BC_00120</name>
    <name evidence="3" type="ORF">BN1224_GiD_A_02040</name>
    <name evidence="5" type="ORF">BN1224_H12_BK_00030</name>
    <name evidence="6" type="ORF">BN1224_MUL2216_D_00490</name>
    <name evidence="7" type="ORF">BN1224_Panola_E_00150</name>
    <name evidence="9" type="ORF">BN1224_PB1_B_01920</name>
    <name evidence="8" type="ORF">BN1224_U1271_C_00320</name>
    <name evidence="10" type="ORF">BN1224_UZG1_A_02030</name>
    <name evidence="11" type="ORF">BN1224_Wien2_C_00150</name>
    <name evidence="12" type="ORF">BN1224_YK41_AU_00070</name>
    <name evidence="2" type="ORF">CWL029c_C_00330</name>
</gene>
<evidence type="ECO:0000313" key="6">
    <source>
        <dbReference type="EMBL" id="CRI45669.1"/>
    </source>
</evidence>
<dbReference type="EMBL" id="LN847035">
    <property type="protein sequence ID" value="CRI42322.1"/>
    <property type="molecule type" value="Genomic_DNA"/>
</dbReference>
<dbReference type="AlphaFoldDB" id="A0A0F7WS00"/>
<dbReference type="EMBL" id="LN849024">
    <property type="protein sequence ID" value="CRI72840.1"/>
    <property type="molecule type" value="Genomic_DNA"/>
</dbReference>
<dbReference type="EMBL" id="LN847124">
    <property type="protein sequence ID" value="CRI43431.1"/>
    <property type="molecule type" value="Genomic_DNA"/>
</dbReference>
<dbReference type="EMBL" id="LN847244">
    <property type="protein sequence ID" value="CRI49092.1"/>
    <property type="molecule type" value="Genomic_DNA"/>
</dbReference>
<dbReference type="EMBL" id="LN847240">
    <property type="protein sequence ID" value="CRI50223.1"/>
    <property type="molecule type" value="Genomic_DNA"/>
</dbReference>
<evidence type="ECO:0000313" key="10">
    <source>
        <dbReference type="EMBL" id="CRI51348.1"/>
    </source>
</evidence>
<evidence type="ECO:0000313" key="5">
    <source>
        <dbReference type="EMBL" id="CRI43431.1"/>
    </source>
</evidence>